<evidence type="ECO:0000313" key="2">
    <source>
        <dbReference type="EMBL" id="CEO95856.1"/>
    </source>
</evidence>
<dbReference type="PANTHER" id="PTHR14716">
    <property type="entry name" value="CILIA- AND FLAGELLA-ASSOCIATED PROTEIN 69"/>
    <property type="match status" value="1"/>
</dbReference>
<reference evidence="3 5" key="2">
    <citation type="submission" date="2018-03" db="EMBL/GenBank/DDBJ databases">
        <authorList>
            <person name="Fogelqvist J."/>
        </authorList>
    </citation>
    <scope>NUCLEOTIDE SEQUENCE [LARGE SCALE GENOMIC DNA]</scope>
</reference>
<dbReference type="Proteomes" id="UP000039324">
    <property type="component" value="Unassembled WGS sequence"/>
</dbReference>
<dbReference type="InterPro" id="IPR011989">
    <property type="entry name" value="ARM-like"/>
</dbReference>
<evidence type="ECO:0000313" key="3">
    <source>
        <dbReference type="EMBL" id="SPR00138.1"/>
    </source>
</evidence>
<dbReference type="PANTHER" id="PTHR14716:SF0">
    <property type="entry name" value="CILIA- AND FLAGELLA-ASSOCIATED PROTEIN 69"/>
    <property type="match status" value="1"/>
</dbReference>
<keyword evidence="4" id="KW-1185">Reference proteome</keyword>
<feature type="domain" description="Cilia- and flagella-associated protein 69 ARM repeats" evidence="1">
    <location>
        <begin position="9"/>
        <end position="413"/>
    </location>
</feature>
<reference evidence="2 4" key="1">
    <citation type="submission" date="2015-02" db="EMBL/GenBank/DDBJ databases">
        <authorList>
            <person name="Chooi Y.-H."/>
        </authorList>
    </citation>
    <scope>NUCLEOTIDE SEQUENCE [LARGE SCALE GENOMIC DNA]</scope>
    <source>
        <strain evidence="2">E3</strain>
    </source>
</reference>
<dbReference type="AlphaFoldDB" id="A0A0G4IKS5"/>
<protein>
    <recommendedName>
        <fullName evidence="1">Cilia- and flagella-associated protein 69 ARM repeats domain-containing protein</fullName>
    </recommendedName>
</protein>
<name>A0A0G4IKS5_PLABS</name>
<dbReference type="Proteomes" id="UP000290189">
    <property type="component" value="Unassembled WGS sequence"/>
</dbReference>
<dbReference type="STRING" id="37360.A0A0G4IKS5"/>
<dbReference type="InterPro" id="IPR016024">
    <property type="entry name" value="ARM-type_fold"/>
</dbReference>
<evidence type="ECO:0000259" key="1">
    <source>
        <dbReference type="Pfam" id="PF21049"/>
    </source>
</evidence>
<dbReference type="EMBL" id="CDSF01000035">
    <property type="protein sequence ID" value="CEO95856.1"/>
    <property type="molecule type" value="Genomic_DNA"/>
</dbReference>
<accession>A0A0G4IKS5</accession>
<dbReference type="SUPFAM" id="SSF48371">
    <property type="entry name" value="ARM repeat"/>
    <property type="match status" value="1"/>
</dbReference>
<proteinExistence type="predicted"/>
<dbReference type="EMBL" id="OVEO01000013">
    <property type="protein sequence ID" value="SPR00138.1"/>
    <property type="molecule type" value="Genomic_DNA"/>
</dbReference>
<gene>
    <name evidence="2" type="ORF">PBRA_004569</name>
    <name evidence="3" type="ORF">PLBR_LOCUS7353</name>
</gene>
<organism evidence="2 4">
    <name type="scientific">Plasmodiophora brassicae</name>
    <name type="common">Clubroot disease agent</name>
    <dbReference type="NCBI Taxonomy" id="37360"/>
    <lineage>
        <taxon>Eukaryota</taxon>
        <taxon>Sar</taxon>
        <taxon>Rhizaria</taxon>
        <taxon>Endomyxa</taxon>
        <taxon>Phytomyxea</taxon>
        <taxon>Plasmodiophorida</taxon>
        <taxon>Plasmodiophoridae</taxon>
        <taxon>Plasmodiophora</taxon>
    </lineage>
</organism>
<dbReference type="Gene3D" id="1.25.10.10">
    <property type="entry name" value="Leucine-rich Repeat Variant"/>
    <property type="match status" value="2"/>
</dbReference>
<dbReference type="Pfam" id="PF21049">
    <property type="entry name" value="CFA69_ARM_rpt"/>
    <property type="match status" value="1"/>
</dbReference>
<keyword evidence="3" id="KW-0496">Mitochondrion</keyword>
<dbReference type="InterPro" id="IPR048733">
    <property type="entry name" value="CFA69_ARM_dom"/>
</dbReference>
<dbReference type="InterPro" id="IPR048732">
    <property type="entry name" value="CFA69"/>
</dbReference>
<evidence type="ECO:0000313" key="4">
    <source>
        <dbReference type="Proteomes" id="UP000039324"/>
    </source>
</evidence>
<evidence type="ECO:0000313" key="5">
    <source>
        <dbReference type="Proteomes" id="UP000290189"/>
    </source>
</evidence>
<geneLocation type="mitochondrion" evidence="3"/>
<sequence>MAGSEVDVDYGRTVRLFTGKYTSKLQARQALALRRIARRNAGGVPLAELEDVCRVLSSALAADPNPELDAAVLENIRLFCKPLVSTRSWQHKQYSDAIGAMLRLLMKCACRETSGMTSSAAYNAIRRFACADLVPLDIPEEGRRTIPVEYSRSLSLLAIVNSGIVPDLVSALKRTPSSAINMQICRDLSLSAPSASAMLTSDDLAGAMVAAIDVEASAPMAVEVIWNLFELHPTEAATRLANDAIISLLTSLLKRTLEHGTSVRHRALRNQVLCALSHLSRAPRTGAGFVRAGCVPLLLSHSTRLELGAGPIASHGMLLEDLQTKKLIWSILGDLLQEPRCVSICAASALVEALLVYTTPAPQAPLQIQVLIKSDRDELSLAAFSLLYQIVDVLPAQFHAQSGSTRLAQLVTHGSNDDLDRIALAVLLRSVASAPAPHDDLVASLVATFTDMNRSANVRADAALVLSRVCSGSAPNRKHLRTSAALSCVLRALSTEIPSSALATSSLVLLTVACDQDARNQRHVIENEGVDIIVGTLAKGWRNRRAALVVLDNLTSSSPVALTMLKESRVGDPPRCAVDILVDIWNDQTGALRSGCAHGADLRSCHGGCQPCSESPGQLTPPVEDVFGPVAHLLARLANDPAQLSPLSPEQLLDVRNIAMYDDVLLANAWTQALERCRSSSKKLLGEDVDVIASRVDGLVAAIRRKKAEAESEAANVRKARKAAFDAFTETMLTLIDQEKQPVEKAAGLVAPIRAIKVKLNKEQKREMLVGALQKTKTIQHMLGDTYAMLYDENVVQSSSYHKKTPQELSPPLLKIASEVTAEEDYLNDVVLGDPSLNEMYRATLRMTPPDGRPRSSAT</sequence>